<proteinExistence type="predicted"/>
<dbReference type="EMBL" id="GBXM01050366">
    <property type="protein sequence ID" value="JAH58211.1"/>
    <property type="molecule type" value="Transcribed_RNA"/>
</dbReference>
<reference evidence="1" key="2">
    <citation type="journal article" date="2015" name="Fish Shellfish Immunol.">
        <title>Early steps in the European eel (Anguilla anguilla)-Vibrio vulnificus interaction in the gills: Role of the RtxA13 toxin.</title>
        <authorList>
            <person name="Callol A."/>
            <person name="Pajuelo D."/>
            <person name="Ebbesson L."/>
            <person name="Teles M."/>
            <person name="MacKenzie S."/>
            <person name="Amaro C."/>
        </authorList>
    </citation>
    <scope>NUCLEOTIDE SEQUENCE</scope>
</reference>
<name>A0A0E9TXC8_ANGAN</name>
<reference evidence="1" key="1">
    <citation type="submission" date="2014-11" db="EMBL/GenBank/DDBJ databases">
        <authorList>
            <person name="Amaro Gonzalez C."/>
        </authorList>
    </citation>
    <scope>NUCLEOTIDE SEQUENCE</scope>
</reference>
<dbReference type="AlphaFoldDB" id="A0A0E9TXC8"/>
<protein>
    <submittedName>
        <fullName evidence="1">Uncharacterized protein</fullName>
    </submittedName>
</protein>
<accession>A0A0E9TXC8</accession>
<sequence>MSQCIMCPRKRQSILSYTTVHAS</sequence>
<organism evidence="1">
    <name type="scientific">Anguilla anguilla</name>
    <name type="common">European freshwater eel</name>
    <name type="synonym">Muraena anguilla</name>
    <dbReference type="NCBI Taxonomy" id="7936"/>
    <lineage>
        <taxon>Eukaryota</taxon>
        <taxon>Metazoa</taxon>
        <taxon>Chordata</taxon>
        <taxon>Craniata</taxon>
        <taxon>Vertebrata</taxon>
        <taxon>Euteleostomi</taxon>
        <taxon>Actinopterygii</taxon>
        <taxon>Neopterygii</taxon>
        <taxon>Teleostei</taxon>
        <taxon>Anguilliformes</taxon>
        <taxon>Anguillidae</taxon>
        <taxon>Anguilla</taxon>
    </lineage>
</organism>
<evidence type="ECO:0000313" key="1">
    <source>
        <dbReference type="EMBL" id="JAH58211.1"/>
    </source>
</evidence>